<gene>
    <name evidence="2" type="ORF">PCOR1329_LOCUS77583</name>
</gene>
<feature type="non-terminal residue" evidence="2">
    <location>
        <position position="62"/>
    </location>
</feature>
<accession>A0ABN9XPK7</accession>
<sequence>SAHAAHGQHTVGHLPRQAALPGGARGGRGAPPAVPGRPQAVQAAGGVLGSAGDLQGVRAPGH</sequence>
<keyword evidence="3" id="KW-1185">Reference proteome</keyword>
<evidence type="ECO:0000256" key="1">
    <source>
        <dbReference type="SAM" id="MobiDB-lite"/>
    </source>
</evidence>
<evidence type="ECO:0000313" key="3">
    <source>
        <dbReference type="Proteomes" id="UP001189429"/>
    </source>
</evidence>
<name>A0ABN9XPK7_9DINO</name>
<proteinExistence type="predicted"/>
<organism evidence="2 3">
    <name type="scientific">Prorocentrum cordatum</name>
    <dbReference type="NCBI Taxonomy" id="2364126"/>
    <lineage>
        <taxon>Eukaryota</taxon>
        <taxon>Sar</taxon>
        <taxon>Alveolata</taxon>
        <taxon>Dinophyceae</taxon>
        <taxon>Prorocentrales</taxon>
        <taxon>Prorocentraceae</taxon>
        <taxon>Prorocentrum</taxon>
    </lineage>
</organism>
<feature type="region of interest" description="Disordered" evidence="1">
    <location>
        <begin position="1"/>
        <end position="40"/>
    </location>
</feature>
<evidence type="ECO:0000313" key="2">
    <source>
        <dbReference type="EMBL" id="CAK0900247.1"/>
    </source>
</evidence>
<feature type="non-terminal residue" evidence="2">
    <location>
        <position position="1"/>
    </location>
</feature>
<reference evidence="2" key="1">
    <citation type="submission" date="2023-10" db="EMBL/GenBank/DDBJ databases">
        <authorList>
            <person name="Chen Y."/>
            <person name="Shah S."/>
            <person name="Dougan E. K."/>
            <person name="Thang M."/>
            <person name="Chan C."/>
        </authorList>
    </citation>
    <scope>NUCLEOTIDE SEQUENCE [LARGE SCALE GENOMIC DNA]</scope>
</reference>
<comment type="caution">
    <text evidence="2">The sequence shown here is derived from an EMBL/GenBank/DDBJ whole genome shotgun (WGS) entry which is preliminary data.</text>
</comment>
<dbReference type="EMBL" id="CAUYUJ010020745">
    <property type="protein sequence ID" value="CAK0900247.1"/>
    <property type="molecule type" value="Genomic_DNA"/>
</dbReference>
<dbReference type="Proteomes" id="UP001189429">
    <property type="component" value="Unassembled WGS sequence"/>
</dbReference>
<protein>
    <submittedName>
        <fullName evidence="2">Uncharacterized protein</fullName>
    </submittedName>
</protein>